<reference evidence="4 5" key="1">
    <citation type="submission" date="2020-02" db="EMBL/GenBank/DDBJ databases">
        <title>Whole-genome analyses of novel actinobacteria.</title>
        <authorList>
            <person name="Sahin N."/>
            <person name="Tokatli A."/>
        </authorList>
    </citation>
    <scope>NUCLEOTIDE SEQUENCE [LARGE SCALE GENOMIC DNA]</scope>
    <source>
        <strain evidence="4 5">YC504</strain>
    </source>
</reference>
<dbReference type="InterPro" id="IPR051450">
    <property type="entry name" value="Gfo/Idh/MocA_Oxidoreductases"/>
</dbReference>
<feature type="domain" description="Gfo/Idh/MocA-like oxidoreductase C-terminal" evidence="3">
    <location>
        <begin position="146"/>
        <end position="388"/>
    </location>
</feature>
<dbReference type="SUPFAM" id="SSF55347">
    <property type="entry name" value="Glyceraldehyde-3-phosphate dehydrogenase-like, C-terminal domain"/>
    <property type="match status" value="1"/>
</dbReference>
<organism evidence="4 5">
    <name type="scientific">Streptomyces mesophilus</name>
    <dbReference type="NCBI Taxonomy" id="1775132"/>
    <lineage>
        <taxon>Bacteria</taxon>
        <taxon>Bacillati</taxon>
        <taxon>Actinomycetota</taxon>
        <taxon>Actinomycetes</taxon>
        <taxon>Kitasatosporales</taxon>
        <taxon>Streptomycetaceae</taxon>
        <taxon>Streptomyces</taxon>
    </lineage>
</organism>
<dbReference type="PANTHER" id="PTHR43377:SF2">
    <property type="entry name" value="BINDING ROSSMANN FOLD OXIDOREDUCTASE, PUTATIVE (AFU_ORTHOLOGUE AFUA_4G00560)-RELATED"/>
    <property type="match status" value="1"/>
</dbReference>
<evidence type="ECO:0000259" key="3">
    <source>
        <dbReference type="Pfam" id="PF02894"/>
    </source>
</evidence>
<comment type="similarity">
    <text evidence="1">Belongs to the Gfo/Idh/MocA family.</text>
</comment>
<dbReference type="AlphaFoldDB" id="A0A6G4XL47"/>
<protein>
    <submittedName>
        <fullName evidence="4">Gfo/Idh/MocA family oxidoreductase</fullName>
    </submittedName>
</protein>
<gene>
    <name evidence="4" type="ORF">G6045_21125</name>
</gene>
<accession>A0A6G4XL47</accession>
<dbReference type="InterPro" id="IPR004104">
    <property type="entry name" value="Gfo/Idh/MocA-like_OxRdtase_C"/>
</dbReference>
<dbReference type="Pfam" id="PF01408">
    <property type="entry name" value="GFO_IDH_MocA"/>
    <property type="match status" value="1"/>
</dbReference>
<dbReference type="InterPro" id="IPR000683">
    <property type="entry name" value="Gfo/Idh/MocA-like_OxRdtase_N"/>
</dbReference>
<name>A0A6G4XL47_9ACTN</name>
<dbReference type="RefSeq" id="WP_165333604.1">
    <property type="nucleotide sequence ID" value="NZ_JAAKZW010000090.1"/>
</dbReference>
<dbReference type="Gene3D" id="3.40.50.720">
    <property type="entry name" value="NAD(P)-binding Rossmann-like Domain"/>
    <property type="match status" value="1"/>
</dbReference>
<feature type="domain" description="Gfo/Idh/MocA-like oxidoreductase N-terminal" evidence="2">
    <location>
        <begin position="13"/>
        <end position="134"/>
    </location>
</feature>
<dbReference type="Proteomes" id="UP000481109">
    <property type="component" value="Unassembled WGS sequence"/>
</dbReference>
<dbReference type="Gene3D" id="3.30.360.10">
    <property type="entry name" value="Dihydrodipicolinate Reductase, domain 2"/>
    <property type="match status" value="1"/>
</dbReference>
<keyword evidence="5" id="KW-1185">Reference proteome</keyword>
<dbReference type="Pfam" id="PF02894">
    <property type="entry name" value="GFO_IDH_MocA_C"/>
    <property type="match status" value="1"/>
</dbReference>
<dbReference type="GO" id="GO:0000166">
    <property type="term" value="F:nucleotide binding"/>
    <property type="evidence" value="ECO:0007669"/>
    <property type="project" value="InterPro"/>
</dbReference>
<evidence type="ECO:0000313" key="4">
    <source>
        <dbReference type="EMBL" id="NGO78148.1"/>
    </source>
</evidence>
<evidence type="ECO:0000256" key="1">
    <source>
        <dbReference type="ARBA" id="ARBA00010928"/>
    </source>
</evidence>
<sequence length="427" mass="45627">MTSAQPAVRPVTLLVIGAGDRGTGHARWALDHPGRARVVAVAEPRAVRRERFAAAHGIADADAVDDWQQLAARPKMADAVLICTTDRMHVEPAAAFTALGYHIMLEKPMALDEESCRGIVDAVERTGVMLAIGHVLRYTPYTKALKEIVDSGRLGAVMSVQHLEPVGFWHQAHSFVRGNWRRADESTSMLMAKSCHDLDWLQYVIGRPPERVSSFGSLTHFTAAHRPEGAADRCIGCEVEASCPYSAVKLYGGMLERGEHAWPLGVVVDDFTPEALQLALAEGPYGRCVYACDNDVVDHQVVSLEYSGGVTAVFTMTAFAQAGHRSTRIFGTHGELIGDGRTLTVREFASGREEVTDTAAAGDMSAAGGHGGGDVGLMDAFVAAVASGDPTLIRSGPRDSLTSHLTVLAAERARLAGTVERVPGPGR</sequence>
<dbReference type="SUPFAM" id="SSF51735">
    <property type="entry name" value="NAD(P)-binding Rossmann-fold domains"/>
    <property type="match status" value="1"/>
</dbReference>
<proteinExistence type="inferred from homology"/>
<dbReference type="PANTHER" id="PTHR43377">
    <property type="entry name" value="BILIVERDIN REDUCTASE A"/>
    <property type="match status" value="1"/>
</dbReference>
<dbReference type="EMBL" id="JAAKZW010000090">
    <property type="protein sequence ID" value="NGO78148.1"/>
    <property type="molecule type" value="Genomic_DNA"/>
</dbReference>
<dbReference type="InterPro" id="IPR036291">
    <property type="entry name" value="NAD(P)-bd_dom_sf"/>
</dbReference>
<evidence type="ECO:0000313" key="5">
    <source>
        <dbReference type="Proteomes" id="UP000481109"/>
    </source>
</evidence>
<evidence type="ECO:0000259" key="2">
    <source>
        <dbReference type="Pfam" id="PF01408"/>
    </source>
</evidence>
<comment type="caution">
    <text evidence="4">The sequence shown here is derived from an EMBL/GenBank/DDBJ whole genome shotgun (WGS) entry which is preliminary data.</text>
</comment>